<reference evidence="5 6" key="1">
    <citation type="journal article" date="2015" name="Genome Announc.">
        <title>Expanding the biotechnology potential of lactobacilli through comparative genomics of 213 strains and associated genera.</title>
        <authorList>
            <person name="Sun Z."/>
            <person name="Harris H.M."/>
            <person name="McCann A."/>
            <person name="Guo C."/>
            <person name="Argimon S."/>
            <person name="Zhang W."/>
            <person name="Yang X."/>
            <person name="Jeffery I.B."/>
            <person name="Cooney J.C."/>
            <person name="Kagawa T.F."/>
            <person name="Liu W."/>
            <person name="Song Y."/>
            <person name="Salvetti E."/>
            <person name="Wrobel A."/>
            <person name="Rasinkangas P."/>
            <person name="Parkhill J."/>
            <person name="Rea M.C."/>
            <person name="O'Sullivan O."/>
            <person name="Ritari J."/>
            <person name="Douillard F.P."/>
            <person name="Paul Ross R."/>
            <person name="Yang R."/>
            <person name="Briner A.E."/>
            <person name="Felis G.E."/>
            <person name="de Vos W.M."/>
            <person name="Barrangou R."/>
            <person name="Klaenhammer T.R."/>
            <person name="Caufield P.W."/>
            <person name="Cui Y."/>
            <person name="Zhang H."/>
            <person name="O'Toole P.W."/>
        </authorList>
    </citation>
    <scope>NUCLEOTIDE SEQUENCE [LARGE SCALE GENOMIC DNA]</scope>
    <source>
        <strain evidence="5 6">DSM 19904</strain>
    </source>
</reference>
<dbReference type="InterPro" id="IPR017871">
    <property type="entry name" value="ABC_transporter-like_CS"/>
</dbReference>
<evidence type="ECO:0000313" key="5">
    <source>
        <dbReference type="EMBL" id="KRK86993.1"/>
    </source>
</evidence>
<sequence length="486" mass="55350">MGTIQVKNLSYQYLDSDQPIFHNLSVDIDDHWRLGLIGRNGRGKTTFLKLLLGNLDNQGAIKTNIQFSYFPEFPSDPSQSVMDVMTSTGGEEWQARIELEHIGIGESYDQRPFDSLSGGEQTRVLLARGFMTPGSFPLIDEPTNHLDISGRKLVGQYLRSKSGFICVSHDESFLNSFVDHVMSLNRSTVDIVSGSINDWKSNKEIRDHSAVEKNIRLRKSIKQLDHRANQQQRWAEQKERESNDASSRKSAKKMMKRVKAFKRRASEKSQERKGLLNDIDQVDNLTTNIQSNTGSNLFFSLRSFSILRNSSKLFSPISVDFHANSRLTIYGPNGVGKTTLIQFLQQKVDLNYDGYQLITLPKDIGYLSQSFESFVRNSPFFTDGPLAERTNVWNIMHQLGVSRSRLLASPQEWSMGETKKAALAYTLTKPHTLLIWDEPTNYLDISAREQLINLVKDSQPSLILIDHDEHFIRETSTQQVELKKPD</sequence>
<dbReference type="CDD" id="cd03221">
    <property type="entry name" value="ABCF_EF-3"/>
    <property type="match status" value="1"/>
</dbReference>
<dbReference type="PANTHER" id="PTHR42855">
    <property type="entry name" value="ABC TRANSPORTER ATP-BINDING SUBUNIT"/>
    <property type="match status" value="1"/>
</dbReference>
<evidence type="ECO:0000256" key="2">
    <source>
        <dbReference type="ARBA" id="ARBA00022840"/>
    </source>
</evidence>
<dbReference type="PATRIC" id="fig|1423808.3.peg.1544"/>
<dbReference type="PROSITE" id="PS50893">
    <property type="entry name" value="ABC_TRANSPORTER_2"/>
    <property type="match status" value="1"/>
</dbReference>
<keyword evidence="6" id="KW-1185">Reference proteome</keyword>
<dbReference type="GO" id="GO:0016887">
    <property type="term" value="F:ATP hydrolysis activity"/>
    <property type="evidence" value="ECO:0007669"/>
    <property type="project" value="InterPro"/>
</dbReference>
<keyword evidence="1" id="KW-0547">Nucleotide-binding</keyword>
<proteinExistence type="predicted"/>
<organism evidence="5 6">
    <name type="scientific">Lentilactobacillus sunkii DSM 19904</name>
    <dbReference type="NCBI Taxonomy" id="1423808"/>
    <lineage>
        <taxon>Bacteria</taxon>
        <taxon>Bacillati</taxon>
        <taxon>Bacillota</taxon>
        <taxon>Bacilli</taxon>
        <taxon>Lactobacillales</taxon>
        <taxon>Lactobacillaceae</taxon>
        <taxon>Lentilactobacillus</taxon>
    </lineage>
</organism>
<comment type="caution">
    <text evidence="5">The sequence shown here is derived from an EMBL/GenBank/DDBJ whole genome shotgun (WGS) entry which is preliminary data.</text>
</comment>
<feature type="domain" description="ABC transporter" evidence="4">
    <location>
        <begin position="4"/>
        <end position="211"/>
    </location>
</feature>
<dbReference type="SMART" id="SM00382">
    <property type="entry name" value="AAA"/>
    <property type="match status" value="2"/>
</dbReference>
<evidence type="ECO:0000256" key="1">
    <source>
        <dbReference type="ARBA" id="ARBA00022741"/>
    </source>
</evidence>
<dbReference type="SUPFAM" id="SSF52540">
    <property type="entry name" value="P-loop containing nucleoside triphosphate hydrolases"/>
    <property type="match status" value="2"/>
</dbReference>
<evidence type="ECO:0000259" key="4">
    <source>
        <dbReference type="PROSITE" id="PS50893"/>
    </source>
</evidence>
<protein>
    <submittedName>
        <fullName evidence="5">Methylene-5,6,7,8-tetrahydromethanopterin dehydrogenase</fullName>
    </submittedName>
</protein>
<dbReference type="InterPro" id="IPR051309">
    <property type="entry name" value="ABCF_ATPase"/>
</dbReference>
<dbReference type="AlphaFoldDB" id="A0A0R1L2L6"/>
<accession>A0A0R1L2L6</accession>
<dbReference type="InterPro" id="IPR003593">
    <property type="entry name" value="AAA+_ATPase"/>
</dbReference>
<dbReference type="EMBL" id="AZEA01000028">
    <property type="protein sequence ID" value="KRK86993.1"/>
    <property type="molecule type" value="Genomic_DNA"/>
</dbReference>
<name>A0A0R1L2L6_9LACO</name>
<dbReference type="Pfam" id="PF00005">
    <property type="entry name" value="ABC_tran"/>
    <property type="match status" value="2"/>
</dbReference>
<evidence type="ECO:0000256" key="3">
    <source>
        <dbReference type="SAM" id="MobiDB-lite"/>
    </source>
</evidence>
<feature type="compositionally biased region" description="Basic and acidic residues" evidence="3">
    <location>
        <begin position="235"/>
        <end position="247"/>
    </location>
</feature>
<dbReference type="InterPro" id="IPR027417">
    <property type="entry name" value="P-loop_NTPase"/>
</dbReference>
<dbReference type="Proteomes" id="UP000051581">
    <property type="component" value="Unassembled WGS sequence"/>
</dbReference>
<dbReference type="Gene3D" id="3.40.50.300">
    <property type="entry name" value="P-loop containing nucleotide triphosphate hydrolases"/>
    <property type="match status" value="2"/>
</dbReference>
<dbReference type="GO" id="GO:0005524">
    <property type="term" value="F:ATP binding"/>
    <property type="evidence" value="ECO:0007669"/>
    <property type="project" value="UniProtKB-KW"/>
</dbReference>
<dbReference type="RefSeq" id="WP_057826319.1">
    <property type="nucleotide sequence ID" value="NZ_AZEA01000028.1"/>
</dbReference>
<dbReference type="PANTHER" id="PTHR42855:SF2">
    <property type="entry name" value="DRUG RESISTANCE ABC TRANSPORTER,ATP-BINDING PROTEIN"/>
    <property type="match status" value="1"/>
</dbReference>
<evidence type="ECO:0000313" key="6">
    <source>
        <dbReference type="Proteomes" id="UP000051581"/>
    </source>
</evidence>
<dbReference type="PROSITE" id="PS00211">
    <property type="entry name" value="ABC_TRANSPORTER_1"/>
    <property type="match status" value="1"/>
</dbReference>
<dbReference type="InterPro" id="IPR003439">
    <property type="entry name" value="ABC_transporter-like_ATP-bd"/>
</dbReference>
<keyword evidence="2" id="KW-0067">ATP-binding</keyword>
<feature type="region of interest" description="Disordered" evidence="3">
    <location>
        <begin position="225"/>
        <end position="255"/>
    </location>
</feature>
<gene>
    <name evidence="5" type="ORF">FD17_GL001522</name>
</gene>